<evidence type="ECO:0000256" key="1">
    <source>
        <dbReference type="SAM" id="MobiDB-lite"/>
    </source>
</evidence>
<proteinExistence type="predicted"/>
<dbReference type="AlphaFoldDB" id="A0A834ABI4"/>
<evidence type="ECO:0000313" key="3">
    <source>
        <dbReference type="Proteomes" id="UP000664940"/>
    </source>
</evidence>
<feature type="region of interest" description="Disordered" evidence="1">
    <location>
        <begin position="1"/>
        <end position="31"/>
    </location>
</feature>
<accession>A0A834ABI4</accession>
<protein>
    <submittedName>
        <fullName evidence="2">SUFU negative regulator of hedgehog signaling</fullName>
    </submittedName>
</protein>
<comment type="caution">
    <text evidence="2">The sequence shown here is derived from an EMBL/GenBank/DDBJ whole genome shotgun (WGS) entry which is preliminary data.</text>
</comment>
<organism evidence="2 3">
    <name type="scientific">Phyllostomus discolor</name>
    <name type="common">pale spear-nosed bat</name>
    <dbReference type="NCBI Taxonomy" id="89673"/>
    <lineage>
        <taxon>Eukaryota</taxon>
        <taxon>Metazoa</taxon>
        <taxon>Chordata</taxon>
        <taxon>Craniata</taxon>
        <taxon>Vertebrata</taxon>
        <taxon>Euteleostomi</taxon>
        <taxon>Mammalia</taxon>
        <taxon>Eutheria</taxon>
        <taxon>Laurasiatheria</taxon>
        <taxon>Chiroptera</taxon>
        <taxon>Yangochiroptera</taxon>
        <taxon>Phyllostomidae</taxon>
        <taxon>Phyllostominae</taxon>
        <taxon>Phyllostomus</taxon>
    </lineage>
</organism>
<reference evidence="2 3" key="1">
    <citation type="journal article" date="2020" name="Nature">
        <title>Six reference-quality genomes reveal evolution of bat adaptations.</title>
        <authorList>
            <person name="Jebb D."/>
            <person name="Huang Z."/>
            <person name="Pippel M."/>
            <person name="Hughes G.M."/>
            <person name="Lavrichenko K."/>
            <person name="Devanna P."/>
            <person name="Winkler S."/>
            <person name="Jermiin L.S."/>
            <person name="Skirmuntt E.C."/>
            <person name="Katzourakis A."/>
            <person name="Burkitt-Gray L."/>
            <person name="Ray D.A."/>
            <person name="Sullivan K.A.M."/>
            <person name="Roscito J.G."/>
            <person name="Kirilenko B.M."/>
            <person name="Davalos L.M."/>
            <person name="Corthals A.P."/>
            <person name="Power M.L."/>
            <person name="Jones G."/>
            <person name="Ransome R.D."/>
            <person name="Dechmann D.K.N."/>
            <person name="Locatelli A.G."/>
            <person name="Puechmaille S.J."/>
            <person name="Fedrigo O."/>
            <person name="Jarvis E.D."/>
            <person name="Hiller M."/>
            <person name="Vernes S.C."/>
            <person name="Myers E.W."/>
            <person name="Teeling E.C."/>
        </authorList>
    </citation>
    <scope>NUCLEOTIDE SEQUENCE [LARGE SCALE GENOMIC DNA]</scope>
    <source>
        <strain evidence="2">Bat1K_MPI-CBG_1</strain>
    </source>
</reference>
<evidence type="ECO:0000313" key="2">
    <source>
        <dbReference type="EMBL" id="KAF6111708.1"/>
    </source>
</evidence>
<gene>
    <name evidence="2" type="ORF">HJG60_018359</name>
</gene>
<name>A0A834ABI4_9CHIR</name>
<sequence length="63" mass="6386">MRRLSAGAGRSVLPLPTTSPGQISAPRPPRHPLACSAAATAWADGLVCAGAKPGPRCSPHRFG</sequence>
<dbReference type="Proteomes" id="UP000664940">
    <property type="component" value="Unassembled WGS sequence"/>
</dbReference>
<dbReference type="EMBL" id="JABVXQ010000005">
    <property type="protein sequence ID" value="KAF6111708.1"/>
    <property type="molecule type" value="Genomic_DNA"/>
</dbReference>